<name>A0A917P7Y2_9ACTN</name>
<protein>
    <submittedName>
        <fullName evidence="1">Uncharacterized protein</fullName>
    </submittedName>
</protein>
<dbReference type="EMBL" id="BMMU01000041">
    <property type="protein sequence ID" value="GGJ66056.1"/>
    <property type="molecule type" value="Genomic_DNA"/>
</dbReference>
<reference evidence="1" key="1">
    <citation type="journal article" date="2014" name="Int. J. Syst. Evol. Microbiol.">
        <title>Complete genome sequence of Corynebacterium casei LMG S-19264T (=DSM 44701T), isolated from a smear-ripened cheese.</title>
        <authorList>
            <consortium name="US DOE Joint Genome Institute (JGI-PGF)"/>
            <person name="Walter F."/>
            <person name="Albersmeier A."/>
            <person name="Kalinowski J."/>
            <person name="Ruckert C."/>
        </authorList>
    </citation>
    <scope>NUCLEOTIDE SEQUENCE</scope>
    <source>
        <strain evidence="1">CGMCC 4.7272</strain>
    </source>
</reference>
<evidence type="ECO:0000313" key="2">
    <source>
        <dbReference type="Proteomes" id="UP000625682"/>
    </source>
</evidence>
<sequence length="118" mass="12748">MTFVPFRDLPPWFKWRKVASRVLDWAAQPIRLGLPGWHALTVRPLVLSPENVPLIADEAEAKRDVFLAAFSAMTHGRGPGAAAILKPLAAALETADTEGAGMLAQFVESCLGDAQARN</sequence>
<organism evidence="1 2">
    <name type="scientific">Streptomyces lacrimifluminis</name>
    <dbReference type="NCBI Taxonomy" id="1500077"/>
    <lineage>
        <taxon>Bacteria</taxon>
        <taxon>Bacillati</taxon>
        <taxon>Actinomycetota</taxon>
        <taxon>Actinomycetes</taxon>
        <taxon>Kitasatosporales</taxon>
        <taxon>Streptomycetaceae</taxon>
        <taxon>Streptomyces</taxon>
    </lineage>
</organism>
<evidence type="ECO:0000313" key="1">
    <source>
        <dbReference type="EMBL" id="GGJ66056.1"/>
    </source>
</evidence>
<reference evidence="1" key="2">
    <citation type="submission" date="2020-09" db="EMBL/GenBank/DDBJ databases">
        <authorList>
            <person name="Sun Q."/>
            <person name="Zhou Y."/>
        </authorList>
    </citation>
    <scope>NUCLEOTIDE SEQUENCE</scope>
    <source>
        <strain evidence="1">CGMCC 4.7272</strain>
    </source>
</reference>
<accession>A0A917P7Y2</accession>
<dbReference type="Proteomes" id="UP000625682">
    <property type="component" value="Unassembled WGS sequence"/>
</dbReference>
<gene>
    <name evidence="1" type="ORF">GCM10012282_73930</name>
</gene>
<dbReference type="AlphaFoldDB" id="A0A917P7Y2"/>
<proteinExistence type="predicted"/>
<keyword evidence="2" id="KW-1185">Reference proteome</keyword>
<comment type="caution">
    <text evidence="1">The sequence shown here is derived from an EMBL/GenBank/DDBJ whole genome shotgun (WGS) entry which is preliminary data.</text>
</comment>